<dbReference type="RefSeq" id="WP_142121414.1">
    <property type="nucleotide sequence ID" value="NZ_BAAASV010000002.1"/>
</dbReference>
<dbReference type="PANTHER" id="PTHR42794:SF2">
    <property type="entry name" value="ABC TRANSPORTER ATP-BINDING PROTEIN"/>
    <property type="match status" value="1"/>
</dbReference>
<comment type="caution">
    <text evidence="5">The sequence shown here is derived from an EMBL/GenBank/DDBJ whole genome shotgun (WGS) entry which is preliminary data.</text>
</comment>
<evidence type="ECO:0000259" key="4">
    <source>
        <dbReference type="PROSITE" id="PS50893"/>
    </source>
</evidence>
<dbReference type="SUPFAM" id="SSF52540">
    <property type="entry name" value="P-loop containing nucleoside triphosphate hydrolases"/>
    <property type="match status" value="1"/>
</dbReference>
<accession>A0A542ZDP3</accession>
<evidence type="ECO:0000256" key="3">
    <source>
        <dbReference type="ARBA" id="ARBA00022840"/>
    </source>
</evidence>
<reference evidence="5 6" key="1">
    <citation type="submission" date="2019-06" db="EMBL/GenBank/DDBJ databases">
        <title>Sequencing the genomes of 1000 actinobacteria strains.</title>
        <authorList>
            <person name="Klenk H.-P."/>
        </authorList>
    </citation>
    <scope>NUCLEOTIDE SEQUENCE [LARGE SCALE GENOMIC DNA]</scope>
    <source>
        <strain evidence="5 6">DSM 4813</strain>
    </source>
</reference>
<dbReference type="InterPro" id="IPR027417">
    <property type="entry name" value="P-loop_NTPase"/>
</dbReference>
<feature type="domain" description="ABC transporter" evidence="4">
    <location>
        <begin position="19"/>
        <end position="254"/>
    </location>
</feature>
<dbReference type="FunFam" id="3.40.50.300:FF:000134">
    <property type="entry name" value="Iron-enterobactin ABC transporter ATP-binding protein"/>
    <property type="match status" value="1"/>
</dbReference>
<dbReference type="EMBL" id="VFOS01000003">
    <property type="protein sequence ID" value="TQL58474.1"/>
    <property type="molecule type" value="Genomic_DNA"/>
</dbReference>
<dbReference type="InterPro" id="IPR003593">
    <property type="entry name" value="AAA+_ATPase"/>
</dbReference>
<proteinExistence type="predicted"/>
<dbReference type="SMART" id="SM00382">
    <property type="entry name" value="AAA"/>
    <property type="match status" value="1"/>
</dbReference>
<keyword evidence="1" id="KW-0813">Transport</keyword>
<dbReference type="AlphaFoldDB" id="A0A542ZDP3"/>
<organism evidence="5 6">
    <name type="scientific">Rarobacter faecitabidus</name>
    <dbReference type="NCBI Taxonomy" id="13243"/>
    <lineage>
        <taxon>Bacteria</taxon>
        <taxon>Bacillati</taxon>
        <taxon>Actinomycetota</taxon>
        <taxon>Actinomycetes</taxon>
        <taxon>Micrococcales</taxon>
        <taxon>Rarobacteraceae</taxon>
        <taxon>Rarobacter</taxon>
    </lineage>
</organism>
<evidence type="ECO:0000256" key="2">
    <source>
        <dbReference type="ARBA" id="ARBA00022741"/>
    </source>
</evidence>
<dbReference type="PANTHER" id="PTHR42794">
    <property type="entry name" value="HEMIN IMPORT ATP-BINDING PROTEIN HMUV"/>
    <property type="match status" value="1"/>
</dbReference>
<dbReference type="PROSITE" id="PS50893">
    <property type="entry name" value="ABC_TRANSPORTER_2"/>
    <property type="match status" value="1"/>
</dbReference>
<evidence type="ECO:0000256" key="1">
    <source>
        <dbReference type="ARBA" id="ARBA00022448"/>
    </source>
</evidence>
<dbReference type="InterPro" id="IPR003439">
    <property type="entry name" value="ABC_transporter-like_ATP-bd"/>
</dbReference>
<dbReference type="GO" id="GO:0005524">
    <property type="term" value="F:ATP binding"/>
    <property type="evidence" value="ECO:0007669"/>
    <property type="project" value="UniProtKB-KW"/>
</dbReference>
<dbReference type="Pfam" id="PF00005">
    <property type="entry name" value="ABC_tran"/>
    <property type="match status" value="1"/>
</dbReference>
<keyword evidence="2" id="KW-0547">Nucleotide-binding</keyword>
<name>A0A542ZDP3_RARFA</name>
<protein>
    <submittedName>
        <fullName evidence="5">Iron complex transport system ATP-binding protein</fullName>
    </submittedName>
</protein>
<keyword evidence="6" id="KW-1185">Reference proteome</keyword>
<dbReference type="GO" id="GO:0016887">
    <property type="term" value="F:ATP hydrolysis activity"/>
    <property type="evidence" value="ECO:0007669"/>
    <property type="project" value="InterPro"/>
</dbReference>
<dbReference type="Gene3D" id="3.40.50.300">
    <property type="entry name" value="P-loop containing nucleotide triphosphate hydrolases"/>
    <property type="match status" value="1"/>
</dbReference>
<gene>
    <name evidence="5" type="ORF">FB461_1887</name>
</gene>
<dbReference type="CDD" id="cd03214">
    <property type="entry name" value="ABC_Iron-Siderophores_B12_Hemin"/>
    <property type="match status" value="1"/>
</dbReference>
<dbReference type="Proteomes" id="UP000315389">
    <property type="component" value="Unassembled WGS sequence"/>
</dbReference>
<evidence type="ECO:0000313" key="5">
    <source>
        <dbReference type="EMBL" id="TQL58474.1"/>
    </source>
</evidence>
<dbReference type="OrthoDB" id="5296765at2"/>
<evidence type="ECO:0000313" key="6">
    <source>
        <dbReference type="Proteomes" id="UP000315389"/>
    </source>
</evidence>
<keyword evidence="3 5" id="KW-0067">ATP-binding</keyword>
<sequence length="271" mass="28310">MSAIASPGWTYPPLTEHGLRASGITISIGGKALVSEASLRLEPGTVTGLVGPNGAGKSTLLRAIAGVRRPEVGTLQFDGIDLASTPVRERARLVAFMEQEASPTFDMTAIEAVMMGRLPHRSVLAGPSASDEDIARKALARAGDAALAERSIATLSGGERQRVHLARALAQDPRLLVLDEPTNHLDIGAQLATMALLRRLAAEGLTVLAALHDLQTAATHCDQVVMMAGSTIVAAGSVTDVLTSDLIGRVYGVHCDIMTNPKTGRPLLAFS</sequence>